<comment type="catalytic activity">
    <reaction evidence="8">
        <text>(7R,8S)-7,8-diammoniononanoate + CO2 + ATP = (4R,5S)-dethiobiotin + ADP + phosphate + 3 H(+)</text>
        <dbReference type="Rhea" id="RHEA:15805"/>
        <dbReference type="ChEBI" id="CHEBI:15378"/>
        <dbReference type="ChEBI" id="CHEBI:16526"/>
        <dbReference type="ChEBI" id="CHEBI:30616"/>
        <dbReference type="ChEBI" id="CHEBI:43474"/>
        <dbReference type="ChEBI" id="CHEBI:149469"/>
        <dbReference type="ChEBI" id="CHEBI:149473"/>
        <dbReference type="ChEBI" id="CHEBI:456216"/>
        <dbReference type="EC" id="6.3.3.3"/>
    </reaction>
</comment>
<keyword evidence="4 8" id="KW-0547">Nucleotide-binding</keyword>
<organism evidence="9">
    <name type="scientific">Salinispirillum sp. LH 10-3-1</name>
    <dbReference type="NCBI Taxonomy" id="2952525"/>
    <lineage>
        <taxon>Bacteria</taxon>
        <taxon>Pseudomonadati</taxon>
        <taxon>Pseudomonadota</taxon>
        <taxon>Gammaproteobacteria</taxon>
        <taxon>Oceanospirillales</taxon>
        <taxon>Saccharospirillaceae</taxon>
        <taxon>Salinispirillum</taxon>
    </lineage>
</organism>
<dbReference type="RefSeq" id="WP_304995039.1">
    <property type="nucleotide sequence ID" value="NZ_CP101717.1"/>
</dbReference>
<evidence type="ECO:0000256" key="8">
    <source>
        <dbReference type="HAMAP-Rule" id="MF_00336"/>
    </source>
</evidence>
<reference evidence="9" key="1">
    <citation type="submission" date="2022-07" db="EMBL/GenBank/DDBJ databases">
        <title>Complete genome sequence of Salinispirillum sp. LH10-3-1 capable of multiple carbohydrate inversion isolated from a soda lake.</title>
        <authorList>
            <person name="Liu J."/>
            <person name="Zhai Y."/>
            <person name="Zhang H."/>
            <person name="Yang H."/>
            <person name="Qu J."/>
            <person name="Li J."/>
        </authorList>
    </citation>
    <scope>NUCLEOTIDE SEQUENCE</scope>
    <source>
        <strain evidence="9">LH 10-3-1</strain>
    </source>
</reference>
<dbReference type="GO" id="GO:0005829">
    <property type="term" value="C:cytosol"/>
    <property type="evidence" value="ECO:0007669"/>
    <property type="project" value="TreeGrafter"/>
</dbReference>
<feature type="binding site" evidence="8">
    <location>
        <begin position="178"/>
        <end position="179"/>
    </location>
    <ligand>
        <name>ATP</name>
        <dbReference type="ChEBI" id="CHEBI:30616"/>
    </ligand>
</feature>
<evidence type="ECO:0000256" key="3">
    <source>
        <dbReference type="ARBA" id="ARBA00022723"/>
    </source>
</evidence>
<dbReference type="FunFam" id="3.40.50.300:FF:000292">
    <property type="entry name" value="ATP-dependent dethiobiotin synthetase BioD"/>
    <property type="match status" value="1"/>
</dbReference>
<dbReference type="Gene3D" id="3.40.50.300">
    <property type="entry name" value="P-loop containing nucleotide triphosphate hydrolases"/>
    <property type="match status" value="1"/>
</dbReference>
<comment type="cofactor">
    <cofactor evidence="8">
        <name>Mg(2+)</name>
        <dbReference type="ChEBI" id="CHEBI:18420"/>
    </cofactor>
</comment>
<dbReference type="EMBL" id="CP101717">
    <property type="protein sequence ID" value="WLD57753.1"/>
    <property type="molecule type" value="Genomic_DNA"/>
</dbReference>
<comment type="subcellular location">
    <subcellularLocation>
        <location evidence="8">Cytoplasm</location>
    </subcellularLocation>
</comment>
<feature type="binding site" evidence="8">
    <location>
        <position position="56"/>
    </location>
    <ligand>
        <name>ATP</name>
        <dbReference type="ChEBI" id="CHEBI:30616"/>
    </ligand>
</feature>
<evidence type="ECO:0000256" key="2">
    <source>
        <dbReference type="ARBA" id="ARBA00022598"/>
    </source>
</evidence>
<feature type="binding site" evidence="8">
    <location>
        <position position="56"/>
    </location>
    <ligand>
        <name>Mg(2+)</name>
        <dbReference type="ChEBI" id="CHEBI:18420"/>
    </ligand>
</feature>
<dbReference type="GO" id="GO:0009102">
    <property type="term" value="P:biotin biosynthetic process"/>
    <property type="evidence" value="ECO:0007669"/>
    <property type="project" value="UniProtKB-UniRule"/>
</dbReference>
<keyword evidence="1 8" id="KW-0963">Cytoplasm</keyword>
<keyword evidence="6 8" id="KW-0067">ATP-binding</keyword>
<name>A0AB38YEF7_9GAMM</name>
<dbReference type="HAMAP" id="MF_00336">
    <property type="entry name" value="BioD"/>
    <property type="match status" value="1"/>
</dbReference>
<dbReference type="NCBIfam" id="TIGR00347">
    <property type="entry name" value="bioD"/>
    <property type="match status" value="1"/>
</dbReference>
<comment type="function">
    <text evidence="8">Catalyzes a mechanistically unusual reaction, the ATP-dependent insertion of CO2 between the N7 and N8 nitrogen atoms of 7,8-diaminopelargonic acid (DAPA, also called 7,8-diammoniononanoate) to form a ureido ring.</text>
</comment>
<dbReference type="InterPro" id="IPR004472">
    <property type="entry name" value="DTB_synth_BioD"/>
</dbReference>
<comment type="caution">
    <text evidence="8">Lacks conserved residue(s) required for the propagation of feature annotation.</text>
</comment>
<comment type="subunit">
    <text evidence="8">Homodimer.</text>
</comment>
<gene>
    <name evidence="8 9" type="primary">bioD</name>
    <name evidence="9" type="ORF">NFC81_13675</name>
</gene>
<feature type="binding site" evidence="8">
    <location>
        <position position="17"/>
    </location>
    <ligand>
        <name>Mg(2+)</name>
        <dbReference type="ChEBI" id="CHEBI:18420"/>
    </ligand>
</feature>
<dbReference type="PANTHER" id="PTHR43210:SF5">
    <property type="entry name" value="DETHIOBIOTIN SYNTHETASE"/>
    <property type="match status" value="1"/>
</dbReference>
<keyword evidence="3 8" id="KW-0479">Metal-binding</keyword>
<evidence type="ECO:0000256" key="4">
    <source>
        <dbReference type="ARBA" id="ARBA00022741"/>
    </source>
</evidence>
<dbReference type="EC" id="6.3.3.3" evidence="8"/>
<dbReference type="Pfam" id="PF13500">
    <property type="entry name" value="AAA_26"/>
    <property type="match status" value="1"/>
</dbReference>
<feature type="binding site" evidence="8">
    <location>
        <begin position="13"/>
        <end position="18"/>
    </location>
    <ligand>
        <name>ATP</name>
        <dbReference type="ChEBI" id="CHEBI:30616"/>
    </ligand>
</feature>
<dbReference type="GO" id="GO:0000287">
    <property type="term" value="F:magnesium ion binding"/>
    <property type="evidence" value="ECO:0007669"/>
    <property type="project" value="UniProtKB-UniRule"/>
</dbReference>
<dbReference type="AlphaFoldDB" id="A0AB38YEF7"/>
<dbReference type="InterPro" id="IPR027417">
    <property type="entry name" value="P-loop_NTPase"/>
</dbReference>
<protein>
    <recommendedName>
        <fullName evidence="8">ATP-dependent dethiobiotin synthetase BioD</fullName>
        <ecNumber evidence="8">6.3.3.3</ecNumber>
    </recommendedName>
    <alternativeName>
        <fullName evidence="8">DTB synthetase</fullName>
        <shortName evidence="8">DTBS</shortName>
    </alternativeName>
    <alternativeName>
        <fullName evidence="8">Dethiobiotin synthase</fullName>
    </alternativeName>
</protein>
<feature type="active site" evidence="8">
    <location>
        <position position="38"/>
    </location>
</feature>
<dbReference type="CDD" id="cd03109">
    <property type="entry name" value="DTBS"/>
    <property type="match status" value="1"/>
</dbReference>
<dbReference type="PIRSF" id="PIRSF006755">
    <property type="entry name" value="DTB_synth"/>
    <property type="match status" value="1"/>
</dbReference>
<dbReference type="GO" id="GO:0004141">
    <property type="term" value="F:dethiobiotin synthase activity"/>
    <property type="evidence" value="ECO:0007669"/>
    <property type="project" value="UniProtKB-UniRule"/>
</dbReference>
<keyword evidence="7 8" id="KW-0460">Magnesium</keyword>
<comment type="similarity">
    <text evidence="8">Belongs to the dethiobiotin synthetase family.</text>
</comment>
<evidence type="ECO:0000256" key="1">
    <source>
        <dbReference type="ARBA" id="ARBA00022490"/>
    </source>
</evidence>
<keyword evidence="2 8" id="KW-0436">Ligase</keyword>
<feature type="binding site" evidence="8">
    <location>
        <begin position="118"/>
        <end position="121"/>
    </location>
    <ligand>
        <name>ATP</name>
        <dbReference type="ChEBI" id="CHEBI:30616"/>
    </ligand>
</feature>
<comment type="pathway">
    <text evidence="8">Cofactor biosynthesis; biotin biosynthesis; biotin from 7,8-diaminononanoate: step 1/2.</text>
</comment>
<proteinExistence type="inferred from homology"/>
<accession>A0AB38YEF7</accession>
<dbReference type="GO" id="GO:0005524">
    <property type="term" value="F:ATP binding"/>
    <property type="evidence" value="ECO:0007669"/>
    <property type="project" value="UniProtKB-UniRule"/>
</dbReference>
<dbReference type="GO" id="GO:0042803">
    <property type="term" value="F:protein homodimerization activity"/>
    <property type="evidence" value="ECO:0007669"/>
    <property type="project" value="UniProtKB-ARBA"/>
</dbReference>
<dbReference type="SUPFAM" id="SSF52540">
    <property type="entry name" value="P-loop containing nucleoside triphosphate hydrolases"/>
    <property type="match status" value="1"/>
</dbReference>
<evidence type="ECO:0000256" key="6">
    <source>
        <dbReference type="ARBA" id="ARBA00022840"/>
    </source>
</evidence>
<evidence type="ECO:0000313" key="9">
    <source>
        <dbReference type="EMBL" id="WLD57753.1"/>
    </source>
</evidence>
<keyword evidence="5 8" id="KW-0093">Biotin biosynthesis</keyword>
<dbReference type="PANTHER" id="PTHR43210">
    <property type="entry name" value="DETHIOBIOTIN SYNTHETASE"/>
    <property type="match status" value="1"/>
</dbReference>
<sequence length="225" mass="23485">MMQRYFITGTDTDVGKTYITVRLLEAGAAMGLQVQGLKPIAAGASHQEQGHWVNDDASALLMASNTGLPLSVLNPIALPLAASPHLAAAQAGASITVEDTLARLQPALEQPAGLTLVEGAGGWLVPINVHQTMADIAIALGYPVILVVGMRLGCLNHALLTLQAIRQSGLSCAGWVANTMAQPMAELVDNILSLQKRIDAPLLGIMPSDGDHRALVVGLQQLIVV</sequence>
<feature type="binding site" evidence="8">
    <location>
        <position position="118"/>
    </location>
    <ligand>
        <name>Mg(2+)</name>
        <dbReference type="ChEBI" id="CHEBI:18420"/>
    </ligand>
</feature>
<evidence type="ECO:0000256" key="5">
    <source>
        <dbReference type="ARBA" id="ARBA00022756"/>
    </source>
</evidence>
<evidence type="ECO:0000256" key="7">
    <source>
        <dbReference type="ARBA" id="ARBA00022842"/>
    </source>
</evidence>